<evidence type="ECO:0000313" key="8">
    <source>
        <dbReference type="Proteomes" id="UP000183567"/>
    </source>
</evidence>
<gene>
    <name evidence="7" type="ORF">AZE42_12663</name>
</gene>
<protein>
    <submittedName>
        <fullName evidence="7">Uncharacterized protein</fullName>
    </submittedName>
</protein>
<keyword evidence="2 5" id="KW-0812">Transmembrane</keyword>
<name>A0A1J8QIH3_9AGAM</name>
<dbReference type="GO" id="GO:0016765">
    <property type="term" value="F:transferase activity, transferring alkyl or aryl (other than methyl) groups"/>
    <property type="evidence" value="ECO:0007669"/>
    <property type="project" value="InterPro"/>
</dbReference>
<dbReference type="GO" id="GO:0016020">
    <property type="term" value="C:membrane"/>
    <property type="evidence" value="ECO:0007669"/>
    <property type="project" value="UniProtKB-SubCell"/>
</dbReference>
<keyword evidence="6" id="KW-0732">Signal</keyword>
<dbReference type="STRING" id="180088.A0A1J8QIH3"/>
<accession>A0A1J8QIH3</accession>
<comment type="caution">
    <text evidence="7">The sequence shown here is derived from an EMBL/GenBank/DDBJ whole genome shotgun (WGS) entry which is preliminary data.</text>
</comment>
<evidence type="ECO:0000256" key="6">
    <source>
        <dbReference type="SAM" id="SignalP"/>
    </source>
</evidence>
<evidence type="ECO:0000256" key="5">
    <source>
        <dbReference type="SAM" id="Phobius"/>
    </source>
</evidence>
<organism evidence="7 8">
    <name type="scientific">Rhizopogon vesiculosus</name>
    <dbReference type="NCBI Taxonomy" id="180088"/>
    <lineage>
        <taxon>Eukaryota</taxon>
        <taxon>Fungi</taxon>
        <taxon>Dikarya</taxon>
        <taxon>Basidiomycota</taxon>
        <taxon>Agaricomycotina</taxon>
        <taxon>Agaricomycetes</taxon>
        <taxon>Agaricomycetidae</taxon>
        <taxon>Boletales</taxon>
        <taxon>Suillineae</taxon>
        <taxon>Rhizopogonaceae</taxon>
        <taxon>Rhizopogon</taxon>
    </lineage>
</organism>
<evidence type="ECO:0000313" key="7">
    <source>
        <dbReference type="EMBL" id="OJA20733.1"/>
    </source>
</evidence>
<keyword evidence="8" id="KW-1185">Reference proteome</keyword>
<comment type="subcellular location">
    <subcellularLocation>
        <location evidence="1">Membrane</location>
        <topology evidence="1">Multi-pass membrane protein</topology>
    </subcellularLocation>
</comment>
<proteinExistence type="predicted"/>
<evidence type="ECO:0000256" key="2">
    <source>
        <dbReference type="ARBA" id="ARBA00022692"/>
    </source>
</evidence>
<keyword evidence="4 5" id="KW-0472">Membrane</keyword>
<keyword evidence="3 5" id="KW-1133">Transmembrane helix</keyword>
<dbReference type="OrthoDB" id="434972at2759"/>
<sequence length="181" mass="19359">MVFCLGLSFIFGVNVLVASALLTLVEIVHDDFGLSHHPILKNLCNVGGYTTFELGATLVLSGEPSLDRTSLTALACSAVVIFMTIHVQDFPDTNGDRKSGRRTLPIVAPEGSRIYTLCILALLSLALASVWSLGTVCSVLFVSAGLGVGLRCYLFRDEARDETTYVLYNVHMAPGCSSIAT</sequence>
<evidence type="ECO:0000256" key="4">
    <source>
        <dbReference type="ARBA" id="ARBA00023136"/>
    </source>
</evidence>
<dbReference type="Pfam" id="PF01040">
    <property type="entry name" value="UbiA"/>
    <property type="match status" value="1"/>
</dbReference>
<feature type="chain" id="PRO_5012091662" evidence="6">
    <location>
        <begin position="21"/>
        <end position="181"/>
    </location>
</feature>
<evidence type="ECO:0000256" key="3">
    <source>
        <dbReference type="ARBA" id="ARBA00022989"/>
    </source>
</evidence>
<reference evidence="7 8" key="1">
    <citation type="submission" date="2016-03" db="EMBL/GenBank/DDBJ databases">
        <title>Comparative genomics of the ectomycorrhizal sister species Rhizopogon vinicolor and Rhizopogon vesiculosus (Basidiomycota: Boletales) reveals a divergence of the mating type B locus.</title>
        <authorList>
            <person name="Mujic A.B."/>
            <person name="Kuo A."/>
            <person name="Tritt A."/>
            <person name="Lipzen A."/>
            <person name="Chen C."/>
            <person name="Johnson J."/>
            <person name="Sharma A."/>
            <person name="Barry K."/>
            <person name="Grigoriev I.V."/>
            <person name="Spatafora J.W."/>
        </authorList>
    </citation>
    <scope>NUCLEOTIDE SEQUENCE [LARGE SCALE GENOMIC DNA]</scope>
    <source>
        <strain evidence="7 8">AM-OR11-056</strain>
    </source>
</reference>
<dbReference type="EMBL" id="LVVM01000424">
    <property type="protein sequence ID" value="OJA20733.1"/>
    <property type="molecule type" value="Genomic_DNA"/>
</dbReference>
<dbReference type="AlphaFoldDB" id="A0A1J8QIH3"/>
<dbReference type="InterPro" id="IPR000537">
    <property type="entry name" value="UbiA_prenyltransferase"/>
</dbReference>
<feature type="transmembrane region" description="Helical" evidence="5">
    <location>
        <begin position="138"/>
        <end position="155"/>
    </location>
</feature>
<evidence type="ECO:0000256" key="1">
    <source>
        <dbReference type="ARBA" id="ARBA00004141"/>
    </source>
</evidence>
<dbReference type="Proteomes" id="UP000183567">
    <property type="component" value="Unassembled WGS sequence"/>
</dbReference>
<feature type="signal peptide" evidence="6">
    <location>
        <begin position="1"/>
        <end position="20"/>
    </location>
</feature>